<organism evidence="2 3">
    <name type="scientific">Aliidiomarina iranensis</name>
    <dbReference type="NCBI Taxonomy" id="1434071"/>
    <lineage>
        <taxon>Bacteria</taxon>
        <taxon>Pseudomonadati</taxon>
        <taxon>Pseudomonadota</taxon>
        <taxon>Gammaproteobacteria</taxon>
        <taxon>Alteromonadales</taxon>
        <taxon>Idiomarinaceae</taxon>
        <taxon>Aliidiomarina</taxon>
    </lineage>
</organism>
<dbReference type="EMBL" id="PIPJ01000008">
    <property type="protein sequence ID" value="RUO19349.1"/>
    <property type="molecule type" value="Genomic_DNA"/>
</dbReference>
<dbReference type="InterPro" id="IPR013216">
    <property type="entry name" value="Methyltransf_11"/>
</dbReference>
<dbReference type="Gene3D" id="3.40.50.150">
    <property type="entry name" value="Vaccinia Virus protein VP39"/>
    <property type="match status" value="1"/>
</dbReference>
<dbReference type="CDD" id="cd02440">
    <property type="entry name" value="AdoMet_MTases"/>
    <property type="match status" value="1"/>
</dbReference>
<dbReference type="Proteomes" id="UP000288395">
    <property type="component" value="Unassembled WGS sequence"/>
</dbReference>
<proteinExistence type="predicted"/>
<protein>
    <recommendedName>
        <fullName evidence="1">Methyltransferase type 11 domain-containing protein</fullName>
    </recommendedName>
</protein>
<dbReference type="AlphaFoldDB" id="A0A432VSK1"/>
<gene>
    <name evidence="2" type="ORF">CWE08_10265</name>
</gene>
<evidence type="ECO:0000259" key="1">
    <source>
        <dbReference type="Pfam" id="PF08241"/>
    </source>
</evidence>
<evidence type="ECO:0000313" key="2">
    <source>
        <dbReference type="EMBL" id="RUO19349.1"/>
    </source>
</evidence>
<dbReference type="InterPro" id="IPR029063">
    <property type="entry name" value="SAM-dependent_MTases_sf"/>
</dbReference>
<evidence type="ECO:0000313" key="3">
    <source>
        <dbReference type="Proteomes" id="UP000288395"/>
    </source>
</evidence>
<comment type="caution">
    <text evidence="2">The sequence shown here is derived from an EMBL/GenBank/DDBJ whole genome shotgun (WGS) entry which is preliminary data.</text>
</comment>
<dbReference type="PANTHER" id="PTHR43591">
    <property type="entry name" value="METHYLTRANSFERASE"/>
    <property type="match status" value="1"/>
</dbReference>
<dbReference type="GO" id="GO:0008757">
    <property type="term" value="F:S-adenosylmethionine-dependent methyltransferase activity"/>
    <property type="evidence" value="ECO:0007669"/>
    <property type="project" value="InterPro"/>
</dbReference>
<dbReference type="OrthoDB" id="5974463at2"/>
<dbReference type="Pfam" id="PF08241">
    <property type="entry name" value="Methyltransf_11"/>
    <property type="match status" value="1"/>
</dbReference>
<feature type="domain" description="Methyltransferase type 11" evidence="1">
    <location>
        <begin position="48"/>
        <end position="151"/>
    </location>
</feature>
<name>A0A432VSK1_9GAMM</name>
<reference evidence="3" key="1">
    <citation type="journal article" date="2018" name="Front. Microbiol.">
        <title>Genome-Based Analysis Reveals the Taxonomy and Diversity of the Family Idiomarinaceae.</title>
        <authorList>
            <person name="Liu Y."/>
            <person name="Lai Q."/>
            <person name="Shao Z."/>
        </authorList>
    </citation>
    <scope>NUCLEOTIDE SEQUENCE [LARGE SCALE GENOMIC DNA]</scope>
    <source>
        <strain evidence="3">GBPy7</strain>
    </source>
</reference>
<keyword evidence="3" id="KW-1185">Reference proteome</keyword>
<sequence length="326" mass="36368">MKHWTDYWRQSASLNSFAESDAASGYSGDLAEFWQQQVKDCPKEAKIVDVGTGNGALAALIAEYGREQNKDWQISGIDAADIDPPASVTSKPELVAKLRGIAFFGNTKIENIPFADASVDAVVSQFAFEYADTQAGLIEILRVLKPGGSFVAMAHHVDSELVTDSKRGLEIYDYVLANSPLFMQVDLLFRISARALATMDWKAWSASQECIAMNKSIQWTMSVISNRYAEESDKPWLNDIFGQLVALLRGATSMQHCEQAMQHLGDVYSALQAHKVRITEQLNAALTKEKLIYLKKKAELLKSSFVVNEFRINDDLFAYTLQIKKH</sequence>
<dbReference type="RefSeq" id="WP_126767985.1">
    <property type="nucleotide sequence ID" value="NZ_PIPJ01000008.1"/>
</dbReference>
<accession>A0A432VSK1</accession>
<dbReference type="SUPFAM" id="SSF53335">
    <property type="entry name" value="S-adenosyl-L-methionine-dependent methyltransferases"/>
    <property type="match status" value="1"/>
</dbReference>